<protein>
    <submittedName>
        <fullName evidence="3">Prepilin-type cleavage/methylation domain-containing protein</fullName>
    </submittedName>
</protein>
<dbReference type="OrthoDB" id="3172512at2"/>
<feature type="transmembrane region" description="Helical" evidence="1">
    <location>
        <begin position="20"/>
        <end position="41"/>
    </location>
</feature>
<dbReference type="InterPro" id="IPR040599">
    <property type="entry name" value="PilJ_C"/>
</dbReference>
<dbReference type="InterPro" id="IPR045584">
    <property type="entry name" value="Pilin-like"/>
</dbReference>
<dbReference type="InterPro" id="IPR012902">
    <property type="entry name" value="N_methyl_site"/>
</dbReference>
<feature type="domain" description="Pilin PilJ C-terminal" evidence="2">
    <location>
        <begin position="135"/>
        <end position="210"/>
    </location>
</feature>
<accession>A0A369M6C9</accession>
<keyword evidence="1" id="KW-0812">Transmembrane</keyword>
<evidence type="ECO:0000313" key="4">
    <source>
        <dbReference type="Proteomes" id="UP000254000"/>
    </source>
</evidence>
<evidence type="ECO:0000256" key="1">
    <source>
        <dbReference type="SAM" id="Phobius"/>
    </source>
</evidence>
<dbReference type="GeneID" id="78358222"/>
<dbReference type="Gene3D" id="3.30.700.10">
    <property type="entry name" value="Glycoprotein, Type 4 Pilin"/>
    <property type="match status" value="1"/>
</dbReference>
<proteinExistence type="predicted"/>
<dbReference type="EMBL" id="PPTS01000001">
    <property type="protein sequence ID" value="RDB66982.1"/>
    <property type="molecule type" value="Genomic_DNA"/>
</dbReference>
<keyword evidence="1" id="KW-0472">Membrane</keyword>
<dbReference type="RefSeq" id="WP_015539187.1">
    <property type="nucleotide sequence ID" value="NZ_CABMMS010000001.1"/>
</dbReference>
<dbReference type="Pfam" id="PF07963">
    <property type="entry name" value="N_methyl"/>
    <property type="match status" value="1"/>
</dbReference>
<gene>
    <name evidence="3" type="ORF">C1877_00605</name>
</gene>
<keyword evidence="4" id="KW-1185">Reference proteome</keyword>
<reference evidence="3 4" key="1">
    <citation type="journal article" date="2018" name="Elife">
        <title>Discovery and characterization of a prevalent human gut bacterial enzyme sufficient for the inactivation of a family of plant toxins.</title>
        <authorList>
            <person name="Koppel N."/>
            <person name="Bisanz J.E."/>
            <person name="Pandelia M.E."/>
            <person name="Turnbaugh P.J."/>
            <person name="Balskus E.P."/>
        </authorList>
    </citation>
    <scope>NUCLEOTIDE SEQUENCE [LARGE SCALE GENOMIC DNA]</scope>
    <source>
        <strain evidence="3 4">3C</strain>
    </source>
</reference>
<keyword evidence="1" id="KW-1133">Transmembrane helix</keyword>
<name>A0A369M6C9_9ACTN</name>
<sequence length="257" mass="28936">MPDNVPSHNPKLRRIGGFTLAELLIVVAIVGVLVAIAIPVFTARLAKAQEATCIANRRSMYAEVVTTAMDTEKEAEVFGKIDRLAKGYTCPNGGNWSWDTGTRSITCDEHPDETENPSITTSKSYLSDWNKFIDSITDPKIKNNNSKMRELFFAEYGSPLLTYQGKDYNVQPFFKSTGETWLFAREGTGDNWSANFVYDPIDQSWYRCVKENGTPTSASISSISTTEELHKYMMGELTDQWNNRWEKVENPKISSVT</sequence>
<dbReference type="NCBIfam" id="TIGR02532">
    <property type="entry name" value="IV_pilin_GFxxxE"/>
    <property type="match status" value="1"/>
</dbReference>
<evidence type="ECO:0000259" key="2">
    <source>
        <dbReference type="Pfam" id="PF18223"/>
    </source>
</evidence>
<dbReference type="AlphaFoldDB" id="A0A369M6C9"/>
<dbReference type="SUPFAM" id="SSF54523">
    <property type="entry name" value="Pili subunits"/>
    <property type="match status" value="1"/>
</dbReference>
<evidence type="ECO:0000313" key="3">
    <source>
        <dbReference type="EMBL" id="RDB66982.1"/>
    </source>
</evidence>
<organism evidence="3 4">
    <name type="scientific">Gordonibacter pamelaeae</name>
    <dbReference type="NCBI Taxonomy" id="471189"/>
    <lineage>
        <taxon>Bacteria</taxon>
        <taxon>Bacillati</taxon>
        <taxon>Actinomycetota</taxon>
        <taxon>Coriobacteriia</taxon>
        <taxon>Eggerthellales</taxon>
        <taxon>Eggerthellaceae</taxon>
        <taxon>Gordonibacter</taxon>
    </lineage>
</organism>
<dbReference type="Pfam" id="PF18223">
    <property type="entry name" value="PilJ_C"/>
    <property type="match status" value="1"/>
</dbReference>
<comment type="caution">
    <text evidence="3">The sequence shown here is derived from an EMBL/GenBank/DDBJ whole genome shotgun (WGS) entry which is preliminary data.</text>
</comment>
<dbReference type="Proteomes" id="UP000254000">
    <property type="component" value="Unassembled WGS sequence"/>
</dbReference>